<dbReference type="RefSeq" id="WP_264851768.1">
    <property type="nucleotide sequence ID" value="NZ_BRXR01000001.1"/>
</dbReference>
<keyword evidence="5" id="KW-0653">Protein transport</keyword>
<dbReference type="InterPro" id="IPR001708">
    <property type="entry name" value="YidC/ALB3/OXA1/COX18"/>
</dbReference>
<gene>
    <name evidence="12" type="ORF">bsdE14_38720</name>
</gene>
<evidence type="ECO:0000256" key="10">
    <source>
        <dbReference type="SAM" id="Phobius"/>
    </source>
</evidence>
<dbReference type="CDD" id="cd20070">
    <property type="entry name" value="5TM_YidC_Alb3"/>
    <property type="match status" value="1"/>
</dbReference>
<sequence length="297" mass="33489">MLDFISYPIGTLLRIIYNTLAFKNYGISIILLTVLIKTLVLPLTIKQYRSTAKIGEVQPQLQKIQEKYKNDPERLNQETMKLYQENNINPASGCLPLLIQMPILFSLYYVISQPLKYMFRVPAETISKLFSLIPTGAVKASSIHDLSIINYFSQNTDKLYSINGLISKDQLLNMNFFGINLGAIPSLDSGKLFGSSPDIQAWILLIVPILAVATTYISMKYSMNQTPQQDNNLAQNSMQKSMSLVSPIMTGFISFSVPTGLGLYWIISNILQIAQQIFMNKFIINKQPREALVQKSN</sequence>
<evidence type="ECO:0000256" key="4">
    <source>
        <dbReference type="ARBA" id="ARBA00022692"/>
    </source>
</evidence>
<dbReference type="Pfam" id="PF02096">
    <property type="entry name" value="60KD_IMP"/>
    <property type="match status" value="1"/>
</dbReference>
<dbReference type="InterPro" id="IPR047196">
    <property type="entry name" value="YidC_ALB_C"/>
</dbReference>
<dbReference type="Proteomes" id="UP001208567">
    <property type="component" value="Unassembled WGS sequence"/>
</dbReference>
<keyword evidence="4 9" id="KW-0812">Transmembrane</keyword>
<keyword evidence="3" id="KW-1003">Cell membrane</keyword>
<dbReference type="EMBL" id="BRXR01000001">
    <property type="protein sequence ID" value="GLC32462.1"/>
    <property type="molecule type" value="Genomic_DNA"/>
</dbReference>
<keyword evidence="7 10" id="KW-0472">Membrane</keyword>
<dbReference type="PANTHER" id="PTHR12428">
    <property type="entry name" value="OXA1"/>
    <property type="match status" value="1"/>
</dbReference>
<organism evidence="12 13">
    <name type="scientific">Clostridium omnivorum</name>
    <dbReference type="NCBI Taxonomy" id="1604902"/>
    <lineage>
        <taxon>Bacteria</taxon>
        <taxon>Bacillati</taxon>
        <taxon>Bacillota</taxon>
        <taxon>Clostridia</taxon>
        <taxon>Eubacteriales</taxon>
        <taxon>Clostridiaceae</taxon>
        <taxon>Clostridium</taxon>
    </lineage>
</organism>
<evidence type="ECO:0000256" key="2">
    <source>
        <dbReference type="ARBA" id="ARBA00022448"/>
    </source>
</evidence>
<feature type="transmembrane region" description="Helical" evidence="10">
    <location>
        <begin position="199"/>
        <end position="219"/>
    </location>
</feature>
<feature type="transmembrane region" description="Helical" evidence="10">
    <location>
        <begin position="25"/>
        <end position="45"/>
    </location>
</feature>
<keyword evidence="8" id="KW-0143">Chaperone</keyword>
<dbReference type="InterPro" id="IPR028055">
    <property type="entry name" value="YidC/Oxa/ALB_C"/>
</dbReference>
<keyword evidence="13" id="KW-1185">Reference proteome</keyword>
<evidence type="ECO:0000256" key="1">
    <source>
        <dbReference type="ARBA" id="ARBA00004651"/>
    </source>
</evidence>
<evidence type="ECO:0000256" key="7">
    <source>
        <dbReference type="ARBA" id="ARBA00023136"/>
    </source>
</evidence>
<evidence type="ECO:0000313" key="12">
    <source>
        <dbReference type="EMBL" id="GLC32462.1"/>
    </source>
</evidence>
<evidence type="ECO:0000256" key="5">
    <source>
        <dbReference type="ARBA" id="ARBA00022927"/>
    </source>
</evidence>
<reference evidence="12 13" key="1">
    <citation type="journal article" date="2024" name="Int. J. Syst. Evol. Microbiol.">
        <title>Clostridium omnivorum sp. nov., isolated from anoxic soil under the treatment of reductive soil disinfestation.</title>
        <authorList>
            <person name="Ueki A."/>
            <person name="Tonouchi A."/>
            <person name="Kaku N."/>
            <person name="Honma S."/>
            <person name="Ueki K."/>
        </authorList>
    </citation>
    <scope>NUCLEOTIDE SEQUENCE [LARGE SCALE GENOMIC DNA]</scope>
    <source>
        <strain evidence="12 13">E14</strain>
    </source>
</reference>
<comment type="subcellular location">
    <subcellularLocation>
        <location evidence="1">Cell membrane</location>
        <topology evidence="1">Multi-pass membrane protein</topology>
    </subcellularLocation>
    <subcellularLocation>
        <location evidence="9">Membrane</location>
        <topology evidence="9">Multi-pass membrane protein</topology>
    </subcellularLocation>
</comment>
<feature type="transmembrane region" description="Helical" evidence="10">
    <location>
        <begin position="90"/>
        <end position="111"/>
    </location>
</feature>
<evidence type="ECO:0000313" key="13">
    <source>
        <dbReference type="Proteomes" id="UP001208567"/>
    </source>
</evidence>
<feature type="transmembrane region" description="Helical" evidence="10">
    <location>
        <begin position="244"/>
        <end position="267"/>
    </location>
</feature>
<evidence type="ECO:0000256" key="3">
    <source>
        <dbReference type="ARBA" id="ARBA00022475"/>
    </source>
</evidence>
<dbReference type="PANTHER" id="PTHR12428:SF65">
    <property type="entry name" value="CYTOCHROME C OXIDASE ASSEMBLY PROTEIN COX18, MITOCHONDRIAL"/>
    <property type="match status" value="1"/>
</dbReference>
<protein>
    <submittedName>
        <fullName evidence="12">Membrane protein</fullName>
    </submittedName>
</protein>
<name>A0ABQ5NB88_9CLOT</name>
<accession>A0ABQ5NB88</accession>
<keyword evidence="2" id="KW-0813">Transport</keyword>
<evidence type="ECO:0000256" key="8">
    <source>
        <dbReference type="ARBA" id="ARBA00023186"/>
    </source>
</evidence>
<keyword evidence="6 10" id="KW-1133">Transmembrane helix</keyword>
<proteinExistence type="inferred from homology"/>
<comment type="similarity">
    <text evidence="9">Belongs to the OXA1/ALB3/YidC family.</text>
</comment>
<evidence type="ECO:0000256" key="9">
    <source>
        <dbReference type="RuleBase" id="RU003945"/>
    </source>
</evidence>
<feature type="domain" description="Membrane insertase YidC/Oxa/ALB C-terminal" evidence="11">
    <location>
        <begin position="25"/>
        <end position="281"/>
    </location>
</feature>
<evidence type="ECO:0000256" key="6">
    <source>
        <dbReference type="ARBA" id="ARBA00022989"/>
    </source>
</evidence>
<comment type="caution">
    <text evidence="12">The sequence shown here is derived from an EMBL/GenBank/DDBJ whole genome shotgun (WGS) entry which is preliminary data.</text>
</comment>
<dbReference type="NCBIfam" id="TIGR03592">
    <property type="entry name" value="yidC_oxa1_cterm"/>
    <property type="match status" value="1"/>
</dbReference>
<evidence type="ECO:0000259" key="11">
    <source>
        <dbReference type="Pfam" id="PF02096"/>
    </source>
</evidence>